<dbReference type="InParanoid" id="F0YHX7"/>
<keyword evidence="2" id="KW-0732">Signal</keyword>
<name>F0YHX7_AURAN</name>
<evidence type="ECO:0000313" key="4">
    <source>
        <dbReference type="Proteomes" id="UP000002729"/>
    </source>
</evidence>
<dbReference type="InterPro" id="IPR027417">
    <property type="entry name" value="P-loop_NTPase"/>
</dbReference>
<sequence length="885" mass="95160">MFLPLRTRLLLTLLLGLAVVWLRTASTRRPAPTPKPRATAAAPAPKPKPRPPRVEDVLEAASAQVRQRRRNSSKAPAAALELEPPPVEPRRAARGAPAARGAACAPTSADVGVILFAVGAKAQSKAAKAARTVWETTPPNVQTLLLTDEAGVAVARTWSRERFGPLAAARRHARGDDEAAPAWAVLRAAPFDAVVSVGNASEGLAFADMPQFQAFRAFEVTSVDGVKKDVLRKDRPEWTNREDATNRALRALRLAKIRSLVRGARLFAYTLFLDVDTIVCRDLRAALCAVGGDGAHVAFVPVTNNRTHGDAVVRAALGVANGELLPAEANTGVLALADSPTTRWLLKAWEAAYVKLSELGQLMDQPAFRAALHLTRDRLRFVHLDAAYNCRGRDTARKNSVRISCDGYHDYENYLQKSLEGGKGCVVLHSHDASSLRATWPNALPNYYVESSVPYGTLREATGPGDSIARTALARRAAAAGNASAARRWPWATATSAAAQKTRAHHALVLPDMSLESTARLMVTRFYRLLVGDDAPGVACGRRTCTFRGNATALDGDDRRGRADVKAAVGRAQDVARKLDGGGRYAWELGLRAGGAAADRTRTPPGGAPPVPAPLLGPLAFGACGLRGGGFGIHARPCAYFVFIRNPVDRMISEWYSCRGGYFDEKKRPKQRYELDASREECVSPLGADAMRGMSLAAWAEAKGNVQLQQLVPLSALDFDYDADPAGGAPSPIAARLAREGAPNEADARVFIDRSRDWFAVVATSGKVGDSMRLLLHAITGVAAPVAWIEDTFLLRPPSTKGGSAAPKCPKGFRKVNRFNDRPVEACAPESLVPRPRPKQDDDTMETVRAAVGLDMLLFMYAQVLFKVQVAVVDAVAEQQAKERA</sequence>
<feature type="chain" id="PRO_5003264650" description="Nucleotide-diphospho-sugar transferase domain-containing protein" evidence="2">
    <location>
        <begin position="28"/>
        <end position="885"/>
    </location>
</feature>
<protein>
    <recommendedName>
        <fullName evidence="5">Nucleotide-diphospho-sugar transferase domain-containing protein</fullName>
    </recommendedName>
</protein>
<dbReference type="GeneID" id="20225845"/>
<dbReference type="KEGG" id="aaf:AURANDRAFT_66533"/>
<dbReference type="Gene3D" id="3.40.50.300">
    <property type="entry name" value="P-loop containing nucleotide triphosphate hydrolases"/>
    <property type="match status" value="1"/>
</dbReference>
<dbReference type="RefSeq" id="XP_009039987.1">
    <property type="nucleotide sequence ID" value="XM_009041739.1"/>
</dbReference>
<evidence type="ECO:0000313" key="3">
    <source>
        <dbReference type="EMBL" id="EGB05339.1"/>
    </source>
</evidence>
<feature type="region of interest" description="Disordered" evidence="1">
    <location>
        <begin position="28"/>
        <end position="94"/>
    </location>
</feature>
<keyword evidence="4" id="KW-1185">Reference proteome</keyword>
<proteinExistence type="predicted"/>
<dbReference type="Proteomes" id="UP000002729">
    <property type="component" value="Unassembled WGS sequence"/>
</dbReference>
<dbReference type="AlphaFoldDB" id="F0YHX7"/>
<reference evidence="3 4" key="1">
    <citation type="journal article" date="2011" name="Proc. Natl. Acad. Sci. U.S.A.">
        <title>Niche of harmful alga Aureococcus anophagefferens revealed through ecogenomics.</title>
        <authorList>
            <person name="Gobler C.J."/>
            <person name="Berry D.L."/>
            <person name="Dyhrman S.T."/>
            <person name="Wilhelm S.W."/>
            <person name="Salamov A."/>
            <person name="Lobanov A.V."/>
            <person name="Zhang Y."/>
            <person name="Collier J.L."/>
            <person name="Wurch L.L."/>
            <person name="Kustka A.B."/>
            <person name="Dill B.D."/>
            <person name="Shah M."/>
            <person name="VerBerkmoes N.C."/>
            <person name="Kuo A."/>
            <person name="Terry A."/>
            <person name="Pangilinan J."/>
            <person name="Lindquist E.A."/>
            <person name="Lucas S."/>
            <person name="Paulsen I.T."/>
            <person name="Hattenrath-Lehmann T.K."/>
            <person name="Talmage S.C."/>
            <person name="Walker E.A."/>
            <person name="Koch F."/>
            <person name="Burson A.M."/>
            <person name="Marcoval M.A."/>
            <person name="Tang Y.Z."/>
            <person name="Lecleir G.R."/>
            <person name="Coyne K.J."/>
            <person name="Berg G.M."/>
            <person name="Bertrand E.M."/>
            <person name="Saito M.A."/>
            <person name="Gladyshev V.N."/>
            <person name="Grigoriev I.V."/>
        </authorList>
    </citation>
    <scope>NUCLEOTIDE SEQUENCE [LARGE SCALE GENOMIC DNA]</scope>
    <source>
        <strain evidence="4">CCMP 1984</strain>
    </source>
</reference>
<dbReference type="EMBL" id="GL833142">
    <property type="protein sequence ID" value="EGB05339.1"/>
    <property type="molecule type" value="Genomic_DNA"/>
</dbReference>
<organism evidence="4">
    <name type="scientific">Aureococcus anophagefferens</name>
    <name type="common">Harmful bloom alga</name>
    <dbReference type="NCBI Taxonomy" id="44056"/>
    <lineage>
        <taxon>Eukaryota</taxon>
        <taxon>Sar</taxon>
        <taxon>Stramenopiles</taxon>
        <taxon>Ochrophyta</taxon>
        <taxon>Pelagophyceae</taxon>
        <taxon>Pelagomonadales</taxon>
        <taxon>Pelagomonadaceae</taxon>
        <taxon>Aureococcus</taxon>
    </lineage>
</organism>
<feature type="signal peptide" evidence="2">
    <location>
        <begin position="1"/>
        <end position="27"/>
    </location>
</feature>
<accession>F0YHX7</accession>
<evidence type="ECO:0008006" key="5">
    <source>
        <dbReference type="Google" id="ProtNLM"/>
    </source>
</evidence>
<evidence type="ECO:0000256" key="1">
    <source>
        <dbReference type="SAM" id="MobiDB-lite"/>
    </source>
</evidence>
<gene>
    <name evidence="3" type="ORF">AURANDRAFT_66533</name>
</gene>
<evidence type="ECO:0000256" key="2">
    <source>
        <dbReference type="SAM" id="SignalP"/>
    </source>
</evidence>
<dbReference type="OrthoDB" id="10564365at2759"/>
<feature type="compositionally biased region" description="Low complexity" evidence="1">
    <location>
        <begin position="28"/>
        <end position="43"/>
    </location>
</feature>